<sequence>QLTSIYTKDRTTGKDAQTTGDIFKELCAEDVANEMNPEEGSNDNKCEVDASLDEMDVSATQSQQSNPNKVDSTFPKKKKKSSEASEPNSSTSLIDAATLLGDNIRTVDLQLSRSIASEVLI</sequence>
<reference evidence="2 3" key="1">
    <citation type="journal article" date="2019" name="Genome Biol. Evol.">
        <title>Insights into the evolution of the New World diploid cottons (Gossypium, subgenus Houzingenia) based on genome sequencing.</title>
        <authorList>
            <person name="Grover C.E."/>
            <person name="Arick M.A. 2nd"/>
            <person name="Thrash A."/>
            <person name="Conover J.L."/>
            <person name="Sanders W.S."/>
            <person name="Peterson D.G."/>
            <person name="Frelichowski J.E."/>
            <person name="Scheffler J.A."/>
            <person name="Scheffler B.E."/>
            <person name="Wendel J.F."/>
        </authorList>
    </citation>
    <scope>NUCLEOTIDE SEQUENCE [LARGE SCALE GENOMIC DNA]</scope>
    <source>
        <strain evidence="2">157</strain>
        <tissue evidence="2">Leaf</tissue>
    </source>
</reference>
<dbReference type="PANTHER" id="PTHR48464:SF1">
    <property type="entry name" value="MYB_SANT-LIKE DOMAIN-CONTAINING PROTEIN"/>
    <property type="match status" value="1"/>
</dbReference>
<dbReference type="Proteomes" id="UP000593572">
    <property type="component" value="Unassembled WGS sequence"/>
</dbReference>
<evidence type="ECO:0000313" key="3">
    <source>
        <dbReference type="Proteomes" id="UP000593572"/>
    </source>
</evidence>
<comment type="caution">
    <text evidence="2">The sequence shown here is derived from an EMBL/GenBank/DDBJ whole genome shotgun (WGS) entry which is preliminary data.</text>
</comment>
<feature type="region of interest" description="Disordered" evidence="1">
    <location>
        <begin position="1"/>
        <end position="20"/>
    </location>
</feature>
<dbReference type="AlphaFoldDB" id="A0A7J8LA80"/>
<dbReference type="PANTHER" id="PTHR48464">
    <property type="match status" value="1"/>
</dbReference>
<evidence type="ECO:0000256" key="1">
    <source>
        <dbReference type="SAM" id="MobiDB-lite"/>
    </source>
</evidence>
<feature type="compositionally biased region" description="Polar residues" evidence="1">
    <location>
        <begin position="58"/>
        <end position="71"/>
    </location>
</feature>
<protein>
    <submittedName>
        <fullName evidence="2">Uncharacterized protein</fullName>
    </submittedName>
</protein>
<feature type="region of interest" description="Disordered" evidence="1">
    <location>
        <begin position="32"/>
        <end position="92"/>
    </location>
</feature>
<evidence type="ECO:0000313" key="2">
    <source>
        <dbReference type="EMBL" id="MBA0549232.1"/>
    </source>
</evidence>
<proteinExistence type="predicted"/>
<name>A0A7J8LA80_9ROSI</name>
<gene>
    <name evidence="2" type="ORF">Golob_020280</name>
</gene>
<organism evidence="2 3">
    <name type="scientific">Gossypium lobatum</name>
    <dbReference type="NCBI Taxonomy" id="34289"/>
    <lineage>
        <taxon>Eukaryota</taxon>
        <taxon>Viridiplantae</taxon>
        <taxon>Streptophyta</taxon>
        <taxon>Embryophyta</taxon>
        <taxon>Tracheophyta</taxon>
        <taxon>Spermatophyta</taxon>
        <taxon>Magnoliopsida</taxon>
        <taxon>eudicotyledons</taxon>
        <taxon>Gunneridae</taxon>
        <taxon>Pentapetalae</taxon>
        <taxon>rosids</taxon>
        <taxon>malvids</taxon>
        <taxon>Malvales</taxon>
        <taxon>Malvaceae</taxon>
        <taxon>Malvoideae</taxon>
        <taxon>Gossypium</taxon>
    </lineage>
</organism>
<keyword evidence="3" id="KW-1185">Reference proteome</keyword>
<accession>A0A7J8LA80</accession>
<feature type="non-terminal residue" evidence="2">
    <location>
        <position position="121"/>
    </location>
</feature>
<dbReference type="EMBL" id="JABEZX010000001">
    <property type="protein sequence ID" value="MBA0549232.1"/>
    <property type="molecule type" value="Genomic_DNA"/>
</dbReference>